<evidence type="ECO:0000313" key="5">
    <source>
        <dbReference type="Proteomes" id="UP001558613"/>
    </source>
</evidence>
<evidence type="ECO:0000313" key="4">
    <source>
        <dbReference type="EMBL" id="KAL1279066.1"/>
    </source>
</evidence>
<dbReference type="InterPro" id="IPR001878">
    <property type="entry name" value="Znf_CCHC"/>
</dbReference>
<reference evidence="4 5" key="1">
    <citation type="submission" date="2023-09" db="EMBL/GenBank/DDBJ databases">
        <authorList>
            <person name="Wang M."/>
        </authorList>
    </citation>
    <scope>NUCLEOTIDE SEQUENCE [LARGE SCALE GENOMIC DNA]</scope>
    <source>
        <strain evidence="4">GT-2023</strain>
        <tissue evidence="4">Liver</tissue>
    </source>
</reference>
<keyword evidence="1" id="KW-0862">Zinc</keyword>
<dbReference type="Gene3D" id="4.10.60.10">
    <property type="entry name" value="Zinc finger, CCHC-type"/>
    <property type="match status" value="1"/>
</dbReference>
<feature type="region of interest" description="Disordered" evidence="2">
    <location>
        <begin position="44"/>
        <end position="66"/>
    </location>
</feature>
<protein>
    <recommendedName>
        <fullName evidence="3">CCHC-type domain-containing protein</fullName>
    </recommendedName>
</protein>
<evidence type="ECO:0000256" key="1">
    <source>
        <dbReference type="PROSITE-ProRule" id="PRU00047"/>
    </source>
</evidence>
<dbReference type="EMBL" id="JAYMGO010000003">
    <property type="protein sequence ID" value="KAL1279066.1"/>
    <property type="molecule type" value="Genomic_DNA"/>
</dbReference>
<keyword evidence="5" id="KW-1185">Reference proteome</keyword>
<dbReference type="Proteomes" id="UP001558613">
    <property type="component" value="Unassembled WGS sequence"/>
</dbReference>
<evidence type="ECO:0000256" key="2">
    <source>
        <dbReference type="SAM" id="MobiDB-lite"/>
    </source>
</evidence>
<keyword evidence="1" id="KW-0479">Metal-binding</keyword>
<dbReference type="SUPFAM" id="SSF57756">
    <property type="entry name" value="Retrovirus zinc finger-like domains"/>
    <property type="match status" value="1"/>
</dbReference>
<name>A0ABR3NR25_9TELE</name>
<gene>
    <name evidence="4" type="ORF">QQF64_025739</name>
</gene>
<keyword evidence="1" id="KW-0863">Zinc-finger</keyword>
<dbReference type="InterPro" id="IPR036875">
    <property type="entry name" value="Znf_CCHC_sf"/>
</dbReference>
<comment type="caution">
    <text evidence="4">The sequence shown here is derived from an EMBL/GenBank/DDBJ whole genome shotgun (WGS) entry which is preliminary data.</text>
</comment>
<dbReference type="SMART" id="SM00343">
    <property type="entry name" value="ZnF_C2HC"/>
    <property type="match status" value="1"/>
</dbReference>
<feature type="domain" description="CCHC-type" evidence="3">
    <location>
        <begin position="79"/>
        <end position="94"/>
    </location>
</feature>
<accession>A0ABR3NR25</accession>
<dbReference type="PROSITE" id="PS50158">
    <property type="entry name" value="ZF_CCHC"/>
    <property type="match status" value="1"/>
</dbReference>
<sequence>MVLKGLPESFKPFAIHVAHTDDKITFAEFKTKLRGFEETEKIKAADSSDSVMKTQGKPGRRPAKKNTRVWIKDDTEIVCFKCGTKGHRARECRQKTV</sequence>
<organism evidence="4 5">
    <name type="scientific">Cirrhinus molitorella</name>
    <name type="common">mud carp</name>
    <dbReference type="NCBI Taxonomy" id="172907"/>
    <lineage>
        <taxon>Eukaryota</taxon>
        <taxon>Metazoa</taxon>
        <taxon>Chordata</taxon>
        <taxon>Craniata</taxon>
        <taxon>Vertebrata</taxon>
        <taxon>Euteleostomi</taxon>
        <taxon>Actinopterygii</taxon>
        <taxon>Neopterygii</taxon>
        <taxon>Teleostei</taxon>
        <taxon>Ostariophysi</taxon>
        <taxon>Cypriniformes</taxon>
        <taxon>Cyprinidae</taxon>
        <taxon>Labeoninae</taxon>
        <taxon>Labeonini</taxon>
        <taxon>Cirrhinus</taxon>
    </lineage>
</organism>
<evidence type="ECO:0000259" key="3">
    <source>
        <dbReference type="PROSITE" id="PS50158"/>
    </source>
</evidence>
<dbReference type="Pfam" id="PF00098">
    <property type="entry name" value="zf-CCHC"/>
    <property type="match status" value="1"/>
</dbReference>
<proteinExistence type="predicted"/>